<name>A0A972JKZ3_9FLAO</name>
<evidence type="ECO:0000313" key="1">
    <source>
        <dbReference type="EMBL" id="NMH29637.1"/>
    </source>
</evidence>
<dbReference type="EMBL" id="JAAMPU010000108">
    <property type="protein sequence ID" value="NMH29637.1"/>
    <property type="molecule type" value="Genomic_DNA"/>
</dbReference>
<reference evidence="1" key="1">
    <citation type="submission" date="2020-02" db="EMBL/GenBank/DDBJ databases">
        <title>Flavobacterium sp. genome.</title>
        <authorList>
            <person name="Jung H.S."/>
            <person name="Baek J.H."/>
            <person name="Jeon C.O."/>
        </authorList>
    </citation>
    <scope>NUCLEOTIDE SEQUENCE</scope>
    <source>
        <strain evidence="1">SE-s28</strain>
    </source>
</reference>
<gene>
    <name evidence="1" type="ORF">G6047_16475</name>
</gene>
<dbReference type="SUPFAM" id="SSF46458">
    <property type="entry name" value="Globin-like"/>
    <property type="match status" value="1"/>
</dbReference>
<sequence length="127" mass="15039">MTDIRNTDDLRILFGNFYKELLLDAEMHHIFIAIAKLDIDKHLPIIVSFWEQVIFGSGNYKTNVLEIHRHLHNAIRLEQHHFKIWLDTLFKVIDLHYSGENSEKIKTRALSISQVMQLKLDNFLTQN</sequence>
<dbReference type="Gene3D" id="1.10.490.10">
    <property type="entry name" value="Globins"/>
    <property type="match status" value="1"/>
</dbReference>
<dbReference type="InterPro" id="IPR012292">
    <property type="entry name" value="Globin/Proto"/>
</dbReference>
<proteinExistence type="predicted"/>
<evidence type="ECO:0000313" key="2">
    <source>
        <dbReference type="Proteomes" id="UP000712080"/>
    </source>
</evidence>
<dbReference type="Proteomes" id="UP000712080">
    <property type="component" value="Unassembled WGS sequence"/>
</dbReference>
<protein>
    <submittedName>
        <fullName evidence="1">Group III truncated hemoglobin</fullName>
    </submittedName>
</protein>
<accession>A0A972JKZ3</accession>
<keyword evidence="2" id="KW-1185">Reference proteome</keyword>
<comment type="caution">
    <text evidence="1">The sequence shown here is derived from an EMBL/GenBank/DDBJ whole genome shotgun (WGS) entry which is preliminary data.</text>
</comment>
<dbReference type="GO" id="GO:0019825">
    <property type="term" value="F:oxygen binding"/>
    <property type="evidence" value="ECO:0007669"/>
    <property type="project" value="InterPro"/>
</dbReference>
<dbReference type="GO" id="GO:0020037">
    <property type="term" value="F:heme binding"/>
    <property type="evidence" value="ECO:0007669"/>
    <property type="project" value="InterPro"/>
</dbReference>
<organism evidence="1 2">
    <name type="scientific">Flavobacterium silvaticum</name>
    <dbReference type="NCBI Taxonomy" id="1852020"/>
    <lineage>
        <taxon>Bacteria</taxon>
        <taxon>Pseudomonadati</taxon>
        <taxon>Bacteroidota</taxon>
        <taxon>Flavobacteriia</taxon>
        <taxon>Flavobacteriales</taxon>
        <taxon>Flavobacteriaceae</taxon>
        <taxon>Flavobacterium</taxon>
    </lineage>
</organism>
<dbReference type="RefSeq" id="WP_169528716.1">
    <property type="nucleotide sequence ID" value="NZ_JAAMPU010000108.1"/>
</dbReference>
<dbReference type="CDD" id="cd08916">
    <property type="entry name" value="TrHb3_P"/>
    <property type="match status" value="1"/>
</dbReference>
<dbReference type="InterPro" id="IPR009050">
    <property type="entry name" value="Globin-like_sf"/>
</dbReference>
<dbReference type="AlphaFoldDB" id="A0A972JKZ3"/>